<keyword evidence="8" id="KW-1185">Reference proteome</keyword>
<dbReference type="RefSeq" id="WP_344701447.1">
    <property type="nucleotide sequence ID" value="NZ_BAAAZT010000011.1"/>
</dbReference>
<keyword evidence="5 6" id="KW-0472">Membrane</keyword>
<feature type="transmembrane region" description="Helical" evidence="6">
    <location>
        <begin position="25"/>
        <end position="47"/>
    </location>
</feature>
<dbReference type="PANTHER" id="PTHR10057:SF0">
    <property type="entry name" value="TRANSLOCATOR PROTEIN"/>
    <property type="match status" value="1"/>
</dbReference>
<accession>A0ABP7L8U2</accession>
<reference evidence="8" key="1">
    <citation type="journal article" date="2019" name="Int. J. Syst. Evol. Microbiol.">
        <title>The Global Catalogue of Microorganisms (GCM) 10K type strain sequencing project: providing services to taxonomists for standard genome sequencing and annotation.</title>
        <authorList>
            <consortium name="The Broad Institute Genomics Platform"/>
            <consortium name="The Broad Institute Genome Sequencing Center for Infectious Disease"/>
            <person name="Wu L."/>
            <person name="Ma J."/>
        </authorList>
    </citation>
    <scope>NUCLEOTIDE SEQUENCE [LARGE SCALE GENOMIC DNA]</scope>
    <source>
        <strain evidence="8">JCM 16914</strain>
    </source>
</reference>
<dbReference type="EMBL" id="BAAAZT010000011">
    <property type="protein sequence ID" value="GAA3894575.1"/>
    <property type="molecule type" value="Genomic_DNA"/>
</dbReference>
<dbReference type="Pfam" id="PF03073">
    <property type="entry name" value="TspO_MBR"/>
    <property type="match status" value="1"/>
</dbReference>
<protein>
    <submittedName>
        <fullName evidence="7">Tryptophan-rich sensory protein</fullName>
    </submittedName>
</protein>
<comment type="caution">
    <text evidence="7">The sequence shown here is derived from an EMBL/GenBank/DDBJ whole genome shotgun (WGS) entry which is preliminary data.</text>
</comment>
<organism evidence="7 8">
    <name type="scientific">Halomonas cibimaris</name>
    <dbReference type="NCBI Taxonomy" id="657012"/>
    <lineage>
        <taxon>Bacteria</taxon>
        <taxon>Pseudomonadati</taxon>
        <taxon>Pseudomonadota</taxon>
        <taxon>Gammaproteobacteria</taxon>
        <taxon>Oceanospirillales</taxon>
        <taxon>Halomonadaceae</taxon>
        <taxon>Halomonas</taxon>
    </lineage>
</organism>
<dbReference type="PANTHER" id="PTHR10057">
    <property type="entry name" value="PERIPHERAL-TYPE BENZODIAZEPINE RECEPTOR"/>
    <property type="match status" value="1"/>
</dbReference>
<dbReference type="Gene3D" id="1.20.1260.100">
    <property type="entry name" value="TspO/MBR protein"/>
    <property type="match status" value="1"/>
</dbReference>
<comment type="similarity">
    <text evidence="2">Belongs to the TspO/BZRP family.</text>
</comment>
<name>A0ABP7L8U2_9GAMM</name>
<evidence type="ECO:0000313" key="8">
    <source>
        <dbReference type="Proteomes" id="UP001500133"/>
    </source>
</evidence>
<dbReference type="InterPro" id="IPR038330">
    <property type="entry name" value="TspO/MBR-related_sf"/>
</dbReference>
<evidence type="ECO:0000256" key="3">
    <source>
        <dbReference type="ARBA" id="ARBA00022692"/>
    </source>
</evidence>
<feature type="transmembrane region" description="Helical" evidence="6">
    <location>
        <begin position="151"/>
        <end position="174"/>
    </location>
</feature>
<dbReference type="CDD" id="cd15904">
    <property type="entry name" value="TSPO_MBR"/>
    <property type="match status" value="1"/>
</dbReference>
<evidence type="ECO:0000256" key="2">
    <source>
        <dbReference type="ARBA" id="ARBA00007524"/>
    </source>
</evidence>
<evidence type="ECO:0000313" key="7">
    <source>
        <dbReference type="EMBL" id="GAA3894575.1"/>
    </source>
</evidence>
<dbReference type="InterPro" id="IPR004307">
    <property type="entry name" value="TspO_MBR"/>
</dbReference>
<evidence type="ECO:0000256" key="5">
    <source>
        <dbReference type="ARBA" id="ARBA00023136"/>
    </source>
</evidence>
<proteinExistence type="inferred from homology"/>
<evidence type="ECO:0000256" key="1">
    <source>
        <dbReference type="ARBA" id="ARBA00004141"/>
    </source>
</evidence>
<feature type="transmembrane region" description="Helical" evidence="6">
    <location>
        <begin position="95"/>
        <end position="117"/>
    </location>
</feature>
<sequence>MLVSCHNGVGRRRAALTAKAGEVEVLLSVTSLLVSLGLVIAAASSGARFRPDDWYRQLKKPAWTPPNLAFPIAWGVLYLLMALAAWRVFMAEPSAWRTAGLVAYALQLAANAAWSWLFFGRRQILLGLADIALLLGLIVVTTALFSHVSALAGWLMAPYLLWVMLALALNASVWRRNRGA</sequence>
<evidence type="ECO:0000256" key="4">
    <source>
        <dbReference type="ARBA" id="ARBA00022989"/>
    </source>
</evidence>
<gene>
    <name evidence="7" type="ORF">GCM10022228_02180</name>
</gene>
<keyword evidence="4 6" id="KW-1133">Transmembrane helix</keyword>
<dbReference type="Proteomes" id="UP001500133">
    <property type="component" value="Unassembled WGS sequence"/>
</dbReference>
<feature type="transmembrane region" description="Helical" evidence="6">
    <location>
        <begin position="68"/>
        <end position="89"/>
    </location>
</feature>
<comment type="subcellular location">
    <subcellularLocation>
        <location evidence="1">Membrane</location>
        <topology evidence="1">Multi-pass membrane protein</topology>
    </subcellularLocation>
</comment>
<feature type="transmembrane region" description="Helical" evidence="6">
    <location>
        <begin position="124"/>
        <end position="145"/>
    </location>
</feature>
<dbReference type="PIRSF" id="PIRSF005859">
    <property type="entry name" value="PBR"/>
    <property type="match status" value="1"/>
</dbReference>
<evidence type="ECO:0000256" key="6">
    <source>
        <dbReference type="SAM" id="Phobius"/>
    </source>
</evidence>
<keyword evidence="3 6" id="KW-0812">Transmembrane</keyword>